<comment type="caution">
    <text evidence="17">The sequence shown here is derived from an EMBL/GenBank/DDBJ whole genome shotgun (WGS) entry which is preliminary data.</text>
</comment>
<dbReference type="Pfam" id="PF01088">
    <property type="entry name" value="Peptidase_C12"/>
    <property type="match status" value="1"/>
</dbReference>
<evidence type="ECO:0000256" key="12">
    <source>
        <dbReference type="PROSITE-ProRule" id="PRU01393"/>
    </source>
</evidence>
<feature type="domain" description="UCH catalytic" evidence="16">
    <location>
        <begin position="196"/>
        <end position="426"/>
    </location>
</feature>
<evidence type="ECO:0000256" key="5">
    <source>
        <dbReference type="ARBA" id="ARBA00022670"/>
    </source>
</evidence>
<keyword evidence="5 12" id="KW-0645">Protease</keyword>
<name>A0ABR2UL50_9PEZI</name>
<evidence type="ECO:0000256" key="4">
    <source>
        <dbReference type="ARBA" id="ARBA00022664"/>
    </source>
</evidence>
<sequence>MSARTAVHESLPYVDAEPTPAQRAAAEALITAELASSEASQDSSSLPPLREPNFSPFIIQELERVASKQPLRAIDQERYEEQEDLPASASLEDRQNALSRAYTANTYLTLRHTHLSLLDSFGKNAWLVGNWQTEAELAALERELAEAKRQIEIVNNSRRRTQEEVGAELRGLEETWKKGVGRVLETEIAIEELKREVLERRRAGVGIPDVFNHLITRLGAPSCLRFEDVLSLDEPELLPQHALALILVFPTDEDYESRLCHENAQHGALGSNNDMVWFKQTINNACGLYGIFHALANGPARRHIPPESFLGILLATYTSSPPEERPRVLETSQPLEDMYAEVAQLGTSRVPESAEEEVDYHYVCFVKSCENDHLFELDGDRGGPIDRGLVCGPNDDILVGGGLDFIREYIRNQKDDIGFSLMALAERRESN</sequence>
<keyword evidence="4" id="KW-0507">mRNA processing</keyword>
<evidence type="ECO:0000259" key="16">
    <source>
        <dbReference type="PROSITE" id="PS52048"/>
    </source>
</evidence>
<gene>
    <name evidence="17" type="ORF">SUNI508_10542</name>
</gene>
<proteinExistence type="inferred from homology"/>
<accession>A0ABR2UL50</accession>
<evidence type="ECO:0000256" key="10">
    <source>
        <dbReference type="ARBA" id="ARBA00023187"/>
    </source>
</evidence>
<evidence type="ECO:0000256" key="8">
    <source>
        <dbReference type="ARBA" id="ARBA00022801"/>
    </source>
</evidence>
<keyword evidence="10" id="KW-0508">mRNA splicing</keyword>
<evidence type="ECO:0000313" key="18">
    <source>
        <dbReference type="Proteomes" id="UP001408356"/>
    </source>
</evidence>
<keyword evidence="14" id="KW-0175">Coiled coil</keyword>
<dbReference type="EMBL" id="JARVKF010000417">
    <property type="protein sequence ID" value="KAK9415352.1"/>
    <property type="molecule type" value="Genomic_DNA"/>
</dbReference>
<keyword evidence="6" id="KW-0747">Spliceosome</keyword>
<evidence type="ECO:0000256" key="1">
    <source>
        <dbReference type="ARBA" id="ARBA00000707"/>
    </source>
</evidence>
<comment type="subcellular location">
    <subcellularLocation>
        <location evidence="2">Nucleus</location>
    </subcellularLocation>
</comment>
<dbReference type="PRINTS" id="PR00707">
    <property type="entry name" value="UBCTHYDRLASE"/>
</dbReference>
<reference evidence="17 18" key="1">
    <citation type="journal article" date="2024" name="J. Plant Pathol.">
        <title>Sequence and assembly of the genome of Seiridium unicorne, isolate CBS 538.82, causal agent of cypress canker disease.</title>
        <authorList>
            <person name="Scali E."/>
            <person name="Rocca G.D."/>
            <person name="Danti R."/>
            <person name="Garbelotto M."/>
            <person name="Barberini S."/>
            <person name="Baroncelli R."/>
            <person name="Emiliani G."/>
        </authorList>
    </citation>
    <scope>NUCLEOTIDE SEQUENCE [LARGE SCALE GENOMIC DNA]</scope>
    <source>
        <strain evidence="17 18">BM-138-508</strain>
    </source>
</reference>
<dbReference type="PANTHER" id="PTHR10589">
    <property type="entry name" value="UBIQUITIN CARBOXYL-TERMINAL HYDROLASE"/>
    <property type="match status" value="1"/>
</dbReference>
<evidence type="ECO:0000256" key="2">
    <source>
        <dbReference type="ARBA" id="ARBA00004123"/>
    </source>
</evidence>
<dbReference type="PROSITE" id="PS52048">
    <property type="entry name" value="UCH_DOMAIN"/>
    <property type="match status" value="1"/>
</dbReference>
<keyword evidence="18" id="KW-1185">Reference proteome</keyword>
<dbReference type="SUPFAM" id="SSF54001">
    <property type="entry name" value="Cysteine proteinases"/>
    <property type="match status" value="1"/>
</dbReference>
<evidence type="ECO:0000256" key="3">
    <source>
        <dbReference type="ARBA" id="ARBA00009326"/>
    </source>
</evidence>
<keyword evidence="7 12" id="KW-0833">Ubl conjugation pathway</keyword>
<feature type="site" description="Transition state stabilizer" evidence="12">
    <location>
        <position position="280"/>
    </location>
</feature>
<dbReference type="InterPro" id="IPR008409">
    <property type="entry name" value="SPF27"/>
</dbReference>
<dbReference type="InterPro" id="IPR036959">
    <property type="entry name" value="Peptidase_C12_UCH_sf"/>
</dbReference>
<feature type="coiled-coil region" evidence="14">
    <location>
        <begin position="130"/>
        <end position="164"/>
    </location>
</feature>
<keyword evidence="8 12" id="KW-0378">Hydrolase</keyword>
<evidence type="ECO:0000256" key="14">
    <source>
        <dbReference type="SAM" id="Coils"/>
    </source>
</evidence>
<keyword evidence="9 12" id="KW-0788">Thiol protease</keyword>
<keyword evidence="11" id="KW-0539">Nucleus</keyword>
<evidence type="ECO:0000256" key="7">
    <source>
        <dbReference type="ARBA" id="ARBA00022786"/>
    </source>
</evidence>
<organism evidence="17 18">
    <name type="scientific">Seiridium unicorne</name>
    <dbReference type="NCBI Taxonomy" id="138068"/>
    <lineage>
        <taxon>Eukaryota</taxon>
        <taxon>Fungi</taxon>
        <taxon>Dikarya</taxon>
        <taxon>Ascomycota</taxon>
        <taxon>Pezizomycotina</taxon>
        <taxon>Sordariomycetes</taxon>
        <taxon>Xylariomycetidae</taxon>
        <taxon>Amphisphaeriales</taxon>
        <taxon>Sporocadaceae</taxon>
        <taxon>Seiridium</taxon>
    </lineage>
</organism>
<evidence type="ECO:0000256" key="11">
    <source>
        <dbReference type="ARBA" id="ARBA00023242"/>
    </source>
</evidence>
<protein>
    <recommendedName>
        <fullName evidence="13">Ubiquitin carboxyl-terminal hydrolase</fullName>
        <ecNumber evidence="13">3.4.19.12</ecNumber>
    </recommendedName>
</protein>
<feature type="active site" description="Nucleophile" evidence="12">
    <location>
        <position position="286"/>
    </location>
</feature>
<dbReference type="PANTHER" id="PTHR10589:SF17">
    <property type="entry name" value="UBIQUITIN CARBOXYL-TERMINAL HYDROLASE"/>
    <property type="match status" value="1"/>
</dbReference>
<feature type="site" description="Important for enzyme activity" evidence="12">
    <location>
        <position position="378"/>
    </location>
</feature>
<dbReference type="InterPro" id="IPR038765">
    <property type="entry name" value="Papain-like_cys_pep_sf"/>
</dbReference>
<feature type="region of interest" description="Disordered" evidence="15">
    <location>
        <begin position="1"/>
        <end position="24"/>
    </location>
</feature>
<evidence type="ECO:0000256" key="9">
    <source>
        <dbReference type="ARBA" id="ARBA00022807"/>
    </source>
</evidence>
<dbReference type="Gene3D" id="3.40.532.10">
    <property type="entry name" value="Peptidase C12, ubiquitin carboxyl-terminal hydrolase"/>
    <property type="match status" value="1"/>
</dbReference>
<dbReference type="InterPro" id="IPR001578">
    <property type="entry name" value="Peptidase_C12_UCH"/>
</dbReference>
<comment type="similarity">
    <text evidence="3 12 13">Belongs to the peptidase C12 family.</text>
</comment>
<evidence type="ECO:0000256" key="6">
    <source>
        <dbReference type="ARBA" id="ARBA00022728"/>
    </source>
</evidence>
<evidence type="ECO:0000256" key="15">
    <source>
        <dbReference type="SAM" id="MobiDB-lite"/>
    </source>
</evidence>
<feature type="active site" description="Proton donor" evidence="12">
    <location>
        <position position="361"/>
    </location>
</feature>
<evidence type="ECO:0000256" key="13">
    <source>
        <dbReference type="RuleBase" id="RU361215"/>
    </source>
</evidence>
<dbReference type="Pfam" id="PF05700">
    <property type="entry name" value="BCAS2"/>
    <property type="match status" value="1"/>
</dbReference>
<comment type="catalytic activity">
    <reaction evidence="1 12 13">
        <text>Thiol-dependent hydrolysis of ester, thioester, amide, peptide and isopeptide bonds formed by the C-terminal Gly of ubiquitin (a 76-residue protein attached to proteins as an intracellular targeting signal).</text>
        <dbReference type="EC" id="3.4.19.12"/>
    </reaction>
</comment>
<dbReference type="EC" id="3.4.19.12" evidence="13"/>
<evidence type="ECO:0000313" key="17">
    <source>
        <dbReference type="EMBL" id="KAK9415352.1"/>
    </source>
</evidence>
<dbReference type="Proteomes" id="UP001408356">
    <property type="component" value="Unassembled WGS sequence"/>
</dbReference>